<dbReference type="PANTHER" id="PTHR30250:SF26">
    <property type="entry name" value="PSMA PROTEIN"/>
    <property type="match status" value="1"/>
</dbReference>
<dbReference type="RefSeq" id="WP_269104014.1">
    <property type="nucleotide sequence ID" value="NZ_JAPUAV010000004.1"/>
</dbReference>
<feature type="transmembrane region" description="Helical" evidence="6">
    <location>
        <begin position="471"/>
        <end position="490"/>
    </location>
</feature>
<keyword evidence="3 6" id="KW-0812">Transmembrane</keyword>
<comment type="subcellular location">
    <subcellularLocation>
        <location evidence="1">Cell membrane</location>
        <topology evidence="1">Multi-pass membrane protein</topology>
    </subcellularLocation>
</comment>
<feature type="transmembrane region" description="Helical" evidence="6">
    <location>
        <begin position="189"/>
        <end position="211"/>
    </location>
</feature>
<dbReference type="Proteomes" id="UP001078742">
    <property type="component" value="Unassembled WGS sequence"/>
</dbReference>
<evidence type="ECO:0000256" key="2">
    <source>
        <dbReference type="ARBA" id="ARBA00022475"/>
    </source>
</evidence>
<organism evidence="7 8">
    <name type="scientific">Bacteroides fragilis</name>
    <dbReference type="NCBI Taxonomy" id="817"/>
    <lineage>
        <taxon>Bacteria</taxon>
        <taxon>Pseudomonadati</taxon>
        <taxon>Bacteroidota</taxon>
        <taxon>Bacteroidia</taxon>
        <taxon>Bacteroidales</taxon>
        <taxon>Bacteroidaceae</taxon>
        <taxon>Bacteroides</taxon>
    </lineage>
</organism>
<keyword evidence="5 6" id="KW-0472">Membrane</keyword>
<dbReference type="AlphaFoldDB" id="A0A9Q4NVL2"/>
<evidence type="ECO:0000256" key="3">
    <source>
        <dbReference type="ARBA" id="ARBA00022692"/>
    </source>
</evidence>
<comment type="caution">
    <text evidence="7">The sequence shown here is derived from an EMBL/GenBank/DDBJ whole genome shotgun (WGS) entry which is preliminary data.</text>
</comment>
<accession>A0A9Q4NVL2</accession>
<keyword evidence="2" id="KW-1003">Cell membrane</keyword>
<feature type="transmembrane region" description="Helical" evidence="6">
    <location>
        <begin position="129"/>
        <end position="150"/>
    </location>
</feature>
<dbReference type="GO" id="GO:0005886">
    <property type="term" value="C:plasma membrane"/>
    <property type="evidence" value="ECO:0007669"/>
    <property type="project" value="UniProtKB-SubCell"/>
</dbReference>
<evidence type="ECO:0000313" key="7">
    <source>
        <dbReference type="EMBL" id="MCZ2571217.1"/>
    </source>
</evidence>
<protein>
    <submittedName>
        <fullName evidence="7">MATE family efflux transporter</fullName>
    </submittedName>
</protein>
<evidence type="ECO:0000256" key="5">
    <source>
        <dbReference type="ARBA" id="ARBA00023136"/>
    </source>
</evidence>
<dbReference type="EMBL" id="JAPUAV010000004">
    <property type="protein sequence ID" value="MCZ2571217.1"/>
    <property type="molecule type" value="Genomic_DNA"/>
</dbReference>
<gene>
    <name evidence="7" type="ORF">O1420_07380</name>
</gene>
<name>A0A9Q4NVL2_BACFG</name>
<feature type="transmembrane region" description="Helical" evidence="6">
    <location>
        <begin position="255"/>
        <end position="275"/>
    </location>
</feature>
<feature type="transmembrane region" description="Helical" evidence="6">
    <location>
        <begin position="12"/>
        <end position="34"/>
    </location>
</feature>
<evidence type="ECO:0000256" key="1">
    <source>
        <dbReference type="ARBA" id="ARBA00004651"/>
    </source>
</evidence>
<feature type="transmembrane region" description="Helical" evidence="6">
    <location>
        <begin position="316"/>
        <end position="340"/>
    </location>
</feature>
<reference evidence="7" key="1">
    <citation type="submission" date="2022-12" db="EMBL/GenBank/DDBJ databases">
        <title>Development of a Multilocus Sequence Typing Scheme for Bacteroides fragilis Based on Whole Genome Sequencing Data and Clinical Application.</title>
        <authorList>
            <person name="Nielsen F.D."/>
            <person name="Justesen U.S."/>
        </authorList>
    </citation>
    <scope>NUCLEOTIDE SEQUENCE</scope>
    <source>
        <strain evidence="7">BF_BC_VIB_DK_2012_57</strain>
    </source>
</reference>
<feature type="transmembrane region" description="Helical" evidence="6">
    <location>
        <begin position="94"/>
        <end position="117"/>
    </location>
</feature>
<evidence type="ECO:0000256" key="6">
    <source>
        <dbReference type="SAM" id="Phobius"/>
    </source>
</evidence>
<dbReference type="InterPro" id="IPR050833">
    <property type="entry name" value="Poly_Biosynth_Transport"/>
</dbReference>
<feature type="transmembrane region" description="Helical" evidence="6">
    <location>
        <begin position="405"/>
        <end position="427"/>
    </location>
</feature>
<feature type="transmembrane region" description="Helical" evidence="6">
    <location>
        <begin position="380"/>
        <end position="399"/>
    </location>
</feature>
<evidence type="ECO:0000313" key="8">
    <source>
        <dbReference type="Proteomes" id="UP001078742"/>
    </source>
</evidence>
<keyword evidence="4 6" id="KW-1133">Transmembrane helix</keyword>
<sequence>MSVDISRENKRIVKNATMLYVRMFFTMLVALYTSRIILQRLGVLDYGIYNLVSTVVMIFLFLNNMLSEATQRFIIYEIGGGNKEKVNKYFINSVNLHLIISIIILLLCETVGIWLFYNKLDIPLDRRDAAMWAYQISILTSIIGILSVPYNAIIISYERMTAFAYISIIEVLLKLLIAYLISVVRYDHLIVYATLLCFVQIIIRFVYYFYCVKSFEAARYKLSYDKLALKEMISFSSWYVLGYIGLVMNNQGIKVLLNIFFGPIINAAIGVAEQVQNVLTSLRSNFQIAINPQITKSYARHDYENMQSLIFASTKYSFYIFWIFAFPIFFQVSNILKFWLGNVPMYAADFVNLLLIVALMNTLSNPLVVSIGAIGCLKKITLIQSFFSILVMPISYVLLKNGFTFVYPLYVYIIILIINYFISLLFLSRKIKLKFRRFVMKSWIPMIFVVFMSLLLSFVISYFSWEFWTDILSRIFLVCVVIFCLGLDASERKIISAFVKQKIQKT</sequence>
<dbReference type="PANTHER" id="PTHR30250">
    <property type="entry name" value="PST FAMILY PREDICTED COLANIC ACID TRANSPORTER"/>
    <property type="match status" value="1"/>
</dbReference>
<feature type="transmembrane region" description="Helical" evidence="6">
    <location>
        <begin position="162"/>
        <end position="183"/>
    </location>
</feature>
<feature type="transmembrane region" description="Helical" evidence="6">
    <location>
        <begin position="346"/>
        <end position="368"/>
    </location>
</feature>
<feature type="transmembrane region" description="Helical" evidence="6">
    <location>
        <begin position="447"/>
        <end position="465"/>
    </location>
</feature>
<feature type="transmembrane region" description="Helical" evidence="6">
    <location>
        <begin position="46"/>
        <end position="66"/>
    </location>
</feature>
<proteinExistence type="predicted"/>
<evidence type="ECO:0000256" key="4">
    <source>
        <dbReference type="ARBA" id="ARBA00022989"/>
    </source>
</evidence>